<dbReference type="GeneID" id="85403867"/>
<reference evidence="3 4" key="1">
    <citation type="submission" date="2016-10" db="EMBL/GenBank/DDBJ databases">
        <title>The genome sequence of Colletotrichum fioriniae PJ7.</title>
        <authorList>
            <person name="Baroncelli R."/>
        </authorList>
    </citation>
    <scope>NUCLEOTIDE SEQUENCE [LARGE SCALE GENOMIC DNA]</scope>
    <source>
        <strain evidence="3 4">Tom-12</strain>
    </source>
</reference>
<accession>A0ABQ9RK73</accession>
<feature type="transmembrane region" description="Helical" evidence="2">
    <location>
        <begin position="64"/>
        <end position="83"/>
    </location>
</feature>
<keyword evidence="2" id="KW-1133">Transmembrane helix</keyword>
<feature type="region of interest" description="Disordered" evidence="1">
    <location>
        <begin position="1"/>
        <end position="25"/>
    </location>
</feature>
<dbReference type="RefSeq" id="XP_060385835.1">
    <property type="nucleotide sequence ID" value="XM_060519629.1"/>
</dbReference>
<evidence type="ECO:0000313" key="4">
    <source>
        <dbReference type="Proteomes" id="UP001227543"/>
    </source>
</evidence>
<name>A0ABQ9RK73_9PEZI</name>
<keyword evidence="2" id="KW-0812">Transmembrane</keyword>
<evidence type="ECO:0000256" key="2">
    <source>
        <dbReference type="SAM" id="Phobius"/>
    </source>
</evidence>
<evidence type="ECO:0000256" key="1">
    <source>
        <dbReference type="SAM" id="MobiDB-lite"/>
    </source>
</evidence>
<proteinExistence type="predicted"/>
<sequence>MCSIGQKVMRPGVATRAKPDTAPGRTLSPLRLGVLVTGPARFLAGVPGQRLNQRGGAAGQRGPLSVSLPLAIFLVFYLSLVPLRLSPTSRLPSFDWDSSICPYPCFLASSTSASVFSRSRTVNLAANNSCSVNADAATPYTRDRVAVWSSRSSIEVSKGGFSYGSGTYPYMRPDARRG</sequence>
<protein>
    <submittedName>
        <fullName evidence="3">Uncharacterized protein</fullName>
    </submittedName>
</protein>
<organism evidence="3 4">
    <name type="scientific">Colletotrichum tamarilloi</name>
    <dbReference type="NCBI Taxonomy" id="1209934"/>
    <lineage>
        <taxon>Eukaryota</taxon>
        <taxon>Fungi</taxon>
        <taxon>Dikarya</taxon>
        <taxon>Ascomycota</taxon>
        <taxon>Pezizomycotina</taxon>
        <taxon>Sordariomycetes</taxon>
        <taxon>Hypocreomycetidae</taxon>
        <taxon>Glomerellales</taxon>
        <taxon>Glomerellaceae</taxon>
        <taxon>Colletotrichum</taxon>
        <taxon>Colletotrichum acutatum species complex</taxon>
    </lineage>
</organism>
<dbReference type="Proteomes" id="UP001227543">
    <property type="component" value="Unassembled WGS sequence"/>
</dbReference>
<dbReference type="EMBL" id="MLFU01000008">
    <property type="protein sequence ID" value="KAK1506259.1"/>
    <property type="molecule type" value="Genomic_DNA"/>
</dbReference>
<evidence type="ECO:0000313" key="3">
    <source>
        <dbReference type="EMBL" id="KAK1506259.1"/>
    </source>
</evidence>
<comment type="caution">
    <text evidence="3">The sequence shown here is derived from an EMBL/GenBank/DDBJ whole genome shotgun (WGS) entry which is preliminary data.</text>
</comment>
<gene>
    <name evidence="3" type="ORF">CTAM01_03594</name>
</gene>
<keyword evidence="4" id="KW-1185">Reference proteome</keyword>
<keyword evidence="2" id="KW-0472">Membrane</keyword>